<dbReference type="PANTHER" id="PTHR43811:SF19">
    <property type="entry name" value="39 KDA FK506-BINDING NUCLEAR PROTEIN"/>
    <property type="match status" value="1"/>
</dbReference>
<feature type="region of interest" description="Disordered" evidence="6">
    <location>
        <begin position="212"/>
        <end position="538"/>
    </location>
</feature>
<evidence type="ECO:0000313" key="10">
    <source>
        <dbReference type="Proteomes" id="UP001140949"/>
    </source>
</evidence>
<keyword evidence="4 5" id="KW-0413">Isomerase</keyword>
<protein>
    <recommendedName>
        <fullName evidence="2 5">peptidylprolyl isomerase</fullName>
        <ecNumber evidence="2 5">5.2.1.8</ecNumber>
    </recommendedName>
</protein>
<feature type="domain" description="PPIase FKBP-type" evidence="7">
    <location>
        <begin position="582"/>
        <end position="669"/>
    </location>
</feature>
<evidence type="ECO:0000256" key="6">
    <source>
        <dbReference type="SAM" id="MobiDB-lite"/>
    </source>
</evidence>
<dbReference type="InterPro" id="IPR001179">
    <property type="entry name" value="PPIase_FKBP_dom"/>
</dbReference>
<feature type="compositionally biased region" description="Basic and acidic residues" evidence="6">
    <location>
        <begin position="364"/>
        <end position="378"/>
    </location>
</feature>
<accession>A0AAX6HJZ4</accession>
<evidence type="ECO:0000256" key="3">
    <source>
        <dbReference type="ARBA" id="ARBA00023110"/>
    </source>
</evidence>
<evidence type="ECO:0000259" key="7">
    <source>
        <dbReference type="PROSITE" id="PS50059"/>
    </source>
</evidence>
<feature type="compositionally biased region" description="Basic and acidic residues" evidence="6">
    <location>
        <begin position="446"/>
        <end position="457"/>
    </location>
</feature>
<evidence type="ECO:0000256" key="5">
    <source>
        <dbReference type="PROSITE-ProRule" id="PRU00277"/>
    </source>
</evidence>
<dbReference type="InterPro" id="IPR046357">
    <property type="entry name" value="PPIase_dom_sf"/>
</dbReference>
<dbReference type="Proteomes" id="UP001140949">
    <property type="component" value="Unassembled WGS sequence"/>
</dbReference>
<gene>
    <name evidence="9" type="ORF">M6B38_277120</name>
    <name evidence="8" type="ORF">M6B38_308910</name>
</gene>
<feature type="region of interest" description="Disordered" evidence="6">
    <location>
        <begin position="105"/>
        <end position="198"/>
    </location>
</feature>
<dbReference type="Pfam" id="PF00254">
    <property type="entry name" value="FKBP_C"/>
    <property type="match status" value="1"/>
</dbReference>
<feature type="compositionally biased region" description="Basic and acidic residues" evidence="6">
    <location>
        <begin position="386"/>
        <end position="408"/>
    </location>
</feature>
<feature type="compositionally biased region" description="Basic and acidic residues" evidence="6">
    <location>
        <begin position="270"/>
        <end position="282"/>
    </location>
</feature>
<evidence type="ECO:0000313" key="9">
    <source>
        <dbReference type="EMBL" id="KAJ6847511.1"/>
    </source>
</evidence>
<feature type="compositionally biased region" description="Low complexity" evidence="6">
    <location>
        <begin position="117"/>
        <end position="126"/>
    </location>
</feature>
<comment type="catalytic activity">
    <reaction evidence="1 5">
        <text>[protein]-peptidylproline (omega=180) = [protein]-peptidylproline (omega=0)</text>
        <dbReference type="Rhea" id="RHEA:16237"/>
        <dbReference type="Rhea" id="RHEA-COMP:10747"/>
        <dbReference type="Rhea" id="RHEA-COMP:10748"/>
        <dbReference type="ChEBI" id="CHEBI:83833"/>
        <dbReference type="ChEBI" id="CHEBI:83834"/>
        <dbReference type="EC" id="5.2.1.8"/>
    </reaction>
</comment>
<dbReference type="AlphaFoldDB" id="A0AAX6HJZ4"/>
<sequence>MAFWGVEVKPGKPYTHLYDNARGRLRICQATLGSGKPASRSVVQCNVGDKSPVLLCSLIPEKVETCHLELEFEEDDEVVFSVLGRTSVHLSGYFAGRRGHVLDGDETDSYGEDIAGSDSDTSGSYDSLDDEDEYDSDFIDNDGNESFPHSPHRKSGVVIEEIIEDDEKPSTGNAGRRRLKKKHQLSDSDDHDDSKRQLVVKQNNLSIFESEDEDGFPISISMHSRKKIPAKGPEGNSKSDDMAVDEDKKQKDEKPSTGNAGRRRLKKKHQLSDSDDHDDSKRQLVVKQNNLSIFESEDEDGFPISISMHSRKKIPAKGPEGNSKSDDMAVDEDKKQKIDVISQDGETAGEAADTLLPSEIGVENDEKLKSKKVRDGKPLETATKASAEERVNDKLEKDQKKEVKEQKVESSGIETDATENDSKSKKKKKRKKGKKSETDAVGPVKQTDEHVKEKANEPGKLPTENAQESSGKSRKKNRKRKGRDGNSEETEKNADAMELQKSNAVEQLSDVSPGVEADKTTDDDQKDAKGKKKKNKNIVKDSVLNQQAKVEAHSRKPHTFANGLVIEDLAMGKPDGKRASDGSKVSVNYIGKLKNGTIFDSNVGQRPFKFRLGVGQVIKGWDVGVKGMRVGDKRRLTIPPSFGYGESGAGNKIPGNSWLVFDVELVDVQ</sequence>
<feature type="compositionally biased region" description="Basic residues" evidence="6">
    <location>
        <begin position="472"/>
        <end position="482"/>
    </location>
</feature>
<organism evidence="8 10">
    <name type="scientific">Iris pallida</name>
    <name type="common">Sweet iris</name>
    <dbReference type="NCBI Taxonomy" id="29817"/>
    <lineage>
        <taxon>Eukaryota</taxon>
        <taxon>Viridiplantae</taxon>
        <taxon>Streptophyta</taxon>
        <taxon>Embryophyta</taxon>
        <taxon>Tracheophyta</taxon>
        <taxon>Spermatophyta</taxon>
        <taxon>Magnoliopsida</taxon>
        <taxon>Liliopsida</taxon>
        <taxon>Asparagales</taxon>
        <taxon>Iridaceae</taxon>
        <taxon>Iridoideae</taxon>
        <taxon>Irideae</taxon>
        <taxon>Iris</taxon>
    </lineage>
</organism>
<dbReference type="Gene3D" id="2.60.120.340">
    <property type="entry name" value="Nucleoplasmin core domain"/>
    <property type="match status" value="1"/>
</dbReference>
<dbReference type="PROSITE" id="PS50059">
    <property type="entry name" value="FKBP_PPIASE"/>
    <property type="match status" value="1"/>
</dbReference>
<feature type="compositionally biased region" description="Polar residues" evidence="6">
    <location>
        <begin position="500"/>
        <end position="510"/>
    </location>
</feature>
<feature type="compositionally biased region" description="Basic and acidic residues" evidence="6">
    <location>
        <begin position="237"/>
        <end position="255"/>
    </location>
</feature>
<dbReference type="SUPFAM" id="SSF54534">
    <property type="entry name" value="FKBP-like"/>
    <property type="match status" value="1"/>
</dbReference>
<feature type="compositionally biased region" description="Basic and acidic residues" evidence="6">
    <location>
        <begin position="483"/>
        <end position="495"/>
    </location>
</feature>
<dbReference type="PANTHER" id="PTHR43811">
    <property type="entry name" value="FKBP-TYPE PEPTIDYL-PROLYL CIS-TRANS ISOMERASE FKPA"/>
    <property type="match status" value="1"/>
</dbReference>
<evidence type="ECO:0000256" key="4">
    <source>
        <dbReference type="ARBA" id="ARBA00023235"/>
    </source>
</evidence>
<evidence type="ECO:0000313" key="8">
    <source>
        <dbReference type="EMBL" id="KAJ6841048.1"/>
    </source>
</evidence>
<proteinExistence type="predicted"/>
<feature type="compositionally biased region" description="Acidic residues" evidence="6">
    <location>
        <begin position="127"/>
        <end position="143"/>
    </location>
</feature>
<dbReference type="FunFam" id="3.10.50.40:FF:000006">
    <property type="entry name" value="Peptidyl-prolyl cis-trans isomerase"/>
    <property type="match status" value="1"/>
</dbReference>
<dbReference type="EC" id="5.2.1.8" evidence="2 5"/>
<reference evidence="8" key="1">
    <citation type="journal article" date="2023" name="GigaByte">
        <title>Genome assembly of the bearded iris, Iris pallida Lam.</title>
        <authorList>
            <person name="Bruccoleri R.E."/>
            <person name="Oakeley E.J."/>
            <person name="Faust A.M.E."/>
            <person name="Altorfer M."/>
            <person name="Dessus-Babus S."/>
            <person name="Burckhardt D."/>
            <person name="Oertli M."/>
            <person name="Naumann U."/>
            <person name="Petersen F."/>
            <person name="Wong J."/>
        </authorList>
    </citation>
    <scope>NUCLEOTIDE SEQUENCE</scope>
    <source>
        <strain evidence="8">GSM-AAB239-AS_SAM_17_03QT</strain>
    </source>
</reference>
<feature type="compositionally biased region" description="Basic and acidic residues" evidence="6">
    <location>
        <begin position="516"/>
        <end position="528"/>
    </location>
</feature>
<evidence type="ECO:0000256" key="1">
    <source>
        <dbReference type="ARBA" id="ARBA00000971"/>
    </source>
</evidence>
<dbReference type="InterPro" id="IPR041232">
    <property type="entry name" value="NPL"/>
</dbReference>
<name>A0AAX6HJZ4_IRIPA</name>
<keyword evidence="10" id="KW-1185">Reference proteome</keyword>
<dbReference type="Gene3D" id="3.10.50.40">
    <property type="match status" value="1"/>
</dbReference>
<evidence type="ECO:0000256" key="2">
    <source>
        <dbReference type="ARBA" id="ARBA00013194"/>
    </source>
</evidence>
<comment type="caution">
    <text evidence="8">The sequence shown here is derived from an EMBL/GenBank/DDBJ whole genome shotgun (WGS) entry which is preliminary data.</text>
</comment>
<dbReference type="Pfam" id="PF17800">
    <property type="entry name" value="NPL"/>
    <property type="match status" value="1"/>
</dbReference>
<keyword evidence="3 5" id="KW-0697">Rotamase</keyword>
<dbReference type="EMBL" id="JANAVB010005397">
    <property type="protein sequence ID" value="KAJ6847511.1"/>
    <property type="molecule type" value="Genomic_DNA"/>
</dbReference>
<dbReference type="GO" id="GO:0003755">
    <property type="term" value="F:peptidyl-prolyl cis-trans isomerase activity"/>
    <property type="evidence" value="ECO:0007669"/>
    <property type="project" value="UniProtKB-KW"/>
</dbReference>
<feature type="compositionally biased region" description="Basic residues" evidence="6">
    <location>
        <begin position="424"/>
        <end position="434"/>
    </location>
</feature>
<reference evidence="8" key="2">
    <citation type="submission" date="2023-04" db="EMBL/GenBank/DDBJ databases">
        <authorList>
            <person name="Bruccoleri R.E."/>
            <person name="Oakeley E.J."/>
            <person name="Faust A.-M."/>
            <person name="Dessus-Babus S."/>
            <person name="Altorfer M."/>
            <person name="Burckhardt D."/>
            <person name="Oertli M."/>
            <person name="Naumann U."/>
            <person name="Petersen F."/>
            <person name="Wong J."/>
        </authorList>
    </citation>
    <scope>NUCLEOTIDE SEQUENCE</scope>
    <source>
        <strain evidence="8">GSM-AAB239-AS_SAM_17_03QT</strain>
        <tissue evidence="8">Leaf</tissue>
    </source>
</reference>
<feature type="compositionally biased region" description="Basic and acidic residues" evidence="6">
    <location>
        <begin position="184"/>
        <end position="196"/>
    </location>
</feature>
<feature type="compositionally biased region" description="Basic and acidic residues" evidence="6">
    <location>
        <begin position="323"/>
        <end position="338"/>
    </location>
</feature>
<dbReference type="EMBL" id="JANAVB010008849">
    <property type="protein sequence ID" value="KAJ6841048.1"/>
    <property type="molecule type" value="Genomic_DNA"/>
</dbReference>